<reference evidence="1" key="2">
    <citation type="submission" date="2022-06" db="UniProtKB">
        <authorList>
            <consortium name="EnsemblMetazoa"/>
        </authorList>
    </citation>
    <scope>IDENTIFICATION</scope>
    <source>
        <strain evidence="1">PS312</strain>
    </source>
</reference>
<dbReference type="EnsemblMetazoa" id="PPA15853.1">
    <property type="protein sequence ID" value="PPA15853.1"/>
    <property type="gene ID" value="WBGene00105407"/>
</dbReference>
<evidence type="ECO:0000313" key="2">
    <source>
        <dbReference type="Proteomes" id="UP000005239"/>
    </source>
</evidence>
<name>A0A2A6BD44_PRIPA</name>
<protein>
    <submittedName>
        <fullName evidence="1">EGF-like domain-containing protein</fullName>
    </submittedName>
</protein>
<organism evidence="1 2">
    <name type="scientific">Pristionchus pacificus</name>
    <name type="common">Parasitic nematode worm</name>
    <dbReference type="NCBI Taxonomy" id="54126"/>
    <lineage>
        <taxon>Eukaryota</taxon>
        <taxon>Metazoa</taxon>
        <taxon>Ecdysozoa</taxon>
        <taxon>Nematoda</taxon>
        <taxon>Chromadorea</taxon>
        <taxon>Rhabditida</taxon>
        <taxon>Rhabditina</taxon>
        <taxon>Diplogasteromorpha</taxon>
        <taxon>Diplogasteroidea</taxon>
        <taxon>Neodiplogasteridae</taxon>
        <taxon>Pristionchus</taxon>
    </lineage>
</organism>
<dbReference type="AlphaFoldDB" id="A0A2A6BD44"/>
<reference evidence="2" key="1">
    <citation type="journal article" date="2008" name="Nat. Genet.">
        <title>The Pristionchus pacificus genome provides a unique perspective on nematode lifestyle and parasitism.</title>
        <authorList>
            <person name="Dieterich C."/>
            <person name="Clifton S.W."/>
            <person name="Schuster L.N."/>
            <person name="Chinwalla A."/>
            <person name="Delehaunty K."/>
            <person name="Dinkelacker I."/>
            <person name="Fulton L."/>
            <person name="Fulton R."/>
            <person name="Godfrey J."/>
            <person name="Minx P."/>
            <person name="Mitreva M."/>
            <person name="Roeseler W."/>
            <person name="Tian H."/>
            <person name="Witte H."/>
            <person name="Yang S.P."/>
            <person name="Wilson R.K."/>
            <person name="Sommer R.J."/>
        </authorList>
    </citation>
    <scope>NUCLEOTIDE SEQUENCE [LARGE SCALE GENOMIC DNA]</scope>
    <source>
        <strain evidence="2">PS312</strain>
    </source>
</reference>
<dbReference type="InterPro" id="IPR000742">
    <property type="entry name" value="EGF"/>
</dbReference>
<evidence type="ECO:0000313" key="1">
    <source>
        <dbReference type="EnsemblMetazoa" id="PPA15853.1"/>
    </source>
</evidence>
<dbReference type="Proteomes" id="UP000005239">
    <property type="component" value="Unassembled WGS sequence"/>
</dbReference>
<proteinExistence type="predicted"/>
<dbReference type="PROSITE" id="PS00022">
    <property type="entry name" value="EGF_1"/>
    <property type="match status" value="1"/>
</dbReference>
<gene>
    <name evidence="1" type="primary">WBGene00105407</name>
</gene>
<sequence length="329" mass="37309">MEQIFENADRNDPESECSIIRNGGVYLGGRCHCVFPNTGPDCTDFQCVHGMSIGLRFQPKSLLFNKPCICTRGWSGDLCEYHVSEKCNSYGEWKNGHCECIGYHFGPTCQFVSKCVNGLSVRGRCACHENWEGEYCHRIICHHGTSDLKNKSMSCICSKRYTGQYCDACSKQAYDVSPYPECEKVVPRVVPHVPREPKKKVQHAKPARSTVLFIGGIGLIIFMICMFLASFIWNRTQKAKEQKQALEGHLKERTEFLEEAAKEKPEEEESPFALSWRWGGKRMSLRKSSLGNMFRFGTKEARSPLATSTSTNTFEPARILDNRISRIST</sequence>
<accession>A0A2A6BD44</accession>
<accession>A0A8R1UAE3</accession>
<keyword evidence="2" id="KW-1185">Reference proteome</keyword>
<dbReference type="OrthoDB" id="6130531at2759"/>